<evidence type="ECO:0000256" key="8">
    <source>
        <dbReference type="ARBA" id="ARBA00022735"/>
    </source>
</evidence>
<evidence type="ECO:0000256" key="7">
    <source>
        <dbReference type="ARBA" id="ARBA00022729"/>
    </source>
</evidence>
<dbReference type="EC" id="3.1.4.3" evidence="2"/>
<evidence type="ECO:0000256" key="2">
    <source>
        <dbReference type="ARBA" id="ARBA00012018"/>
    </source>
</evidence>
<dbReference type="InterPro" id="IPR001024">
    <property type="entry name" value="PLAT/LH2_dom"/>
</dbReference>
<dbReference type="Gene3D" id="1.10.575.10">
    <property type="entry name" value="P1 Nuclease"/>
    <property type="match status" value="1"/>
</dbReference>
<dbReference type="InterPro" id="IPR008947">
    <property type="entry name" value="PLipase_C/P1_nuclease_dom_sf"/>
</dbReference>
<dbReference type="Pfam" id="PF00882">
    <property type="entry name" value="Zn_dep_PLPC"/>
    <property type="match status" value="1"/>
</dbReference>
<dbReference type="InterPro" id="IPR001531">
    <property type="entry name" value="Zn_PLipaseC"/>
</dbReference>
<dbReference type="Proteomes" id="UP001228504">
    <property type="component" value="Unassembled WGS sequence"/>
</dbReference>
<evidence type="ECO:0000256" key="10">
    <source>
        <dbReference type="ARBA" id="ARBA00022833"/>
    </source>
</evidence>
<dbReference type="GO" id="GO:0034480">
    <property type="term" value="F:phosphatidylcholine phospholipase C activity"/>
    <property type="evidence" value="ECO:0007669"/>
    <property type="project" value="UniProtKB-EC"/>
</dbReference>
<accession>A0ABT9UWD3</accession>
<dbReference type="EMBL" id="JAUSUF010000011">
    <property type="protein sequence ID" value="MDQ0150631.1"/>
    <property type="molecule type" value="Genomic_DNA"/>
</dbReference>
<protein>
    <recommendedName>
        <fullName evidence="3">Phospholipase C</fullName>
        <ecNumber evidence="2">3.1.4.3</ecNumber>
    </recommendedName>
    <alternativeName>
        <fullName evidence="14">Phosphatidylcholine cholinephosphohydrolase</fullName>
    </alternativeName>
</protein>
<dbReference type="PROSITE" id="PS51346">
    <property type="entry name" value="PROKAR_ZN_DEPEND_PLPC_2"/>
    <property type="match status" value="1"/>
</dbReference>
<keyword evidence="8" id="KW-0354">Hemolysis</keyword>
<name>A0ABT9UWD3_9FIRM</name>
<dbReference type="CDD" id="cd00113">
    <property type="entry name" value="PLAT"/>
    <property type="match status" value="1"/>
</dbReference>
<evidence type="ECO:0000313" key="19">
    <source>
        <dbReference type="Proteomes" id="UP001228504"/>
    </source>
</evidence>
<keyword evidence="10" id="KW-0862">Zinc</keyword>
<dbReference type="CDD" id="cd10981">
    <property type="entry name" value="ZnPC_S1P1"/>
    <property type="match status" value="1"/>
</dbReference>
<dbReference type="SUPFAM" id="SSF48537">
    <property type="entry name" value="Phospholipase C/P1 nuclease"/>
    <property type="match status" value="1"/>
</dbReference>
<evidence type="ECO:0000256" key="3">
    <source>
        <dbReference type="ARBA" id="ARBA00018391"/>
    </source>
</evidence>
<evidence type="ECO:0000256" key="6">
    <source>
        <dbReference type="ARBA" id="ARBA00022723"/>
    </source>
</evidence>
<keyword evidence="13" id="KW-0843">Virulence</keyword>
<reference evidence="18 19" key="1">
    <citation type="submission" date="2023-07" db="EMBL/GenBank/DDBJ databases">
        <title>Genomic Encyclopedia of Type Strains, Phase IV (KMG-IV): sequencing the most valuable type-strain genomes for metagenomic binning, comparative biology and taxonomic classification.</title>
        <authorList>
            <person name="Goeker M."/>
        </authorList>
    </citation>
    <scope>NUCLEOTIDE SEQUENCE [LARGE SCALE GENOMIC DNA]</scope>
    <source>
        <strain evidence="18 19">DSM 20694</strain>
    </source>
</reference>
<dbReference type="Gene3D" id="2.60.60.20">
    <property type="entry name" value="PLAT/LH2 domain"/>
    <property type="match status" value="1"/>
</dbReference>
<evidence type="ECO:0000256" key="12">
    <source>
        <dbReference type="ARBA" id="ARBA00022852"/>
    </source>
</evidence>
<evidence type="ECO:0000256" key="14">
    <source>
        <dbReference type="ARBA" id="ARBA00031285"/>
    </source>
</evidence>
<comment type="catalytic activity">
    <reaction evidence="15">
        <text>a 1,2-diacyl-sn-glycero-3-phosphocholine + H2O = phosphocholine + a 1,2-diacyl-sn-glycerol + H(+)</text>
        <dbReference type="Rhea" id="RHEA:10604"/>
        <dbReference type="ChEBI" id="CHEBI:15377"/>
        <dbReference type="ChEBI" id="CHEBI:15378"/>
        <dbReference type="ChEBI" id="CHEBI:17815"/>
        <dbReference type="ChEBI" id="CHEBI:57643"/>
        <dbReference type="ChEBI" id="CHEBI:295975"/>
        <dbReference type="EC" id="3.1.4.3"/>
    </reaction>
</comment>
<dbReference type="InterPro" id="IPR029002">
    <property type="entry name" value="PLPC/GPLD1"/>
</dbReference>
<keyword evidence="9 18" id="KW-0378">Hydrolase</keyword>
<dbReference type="InterPro" id="IPR036392">
    <property type="entry name" value="PLAT/LH2_dom_sf"/>
</dbReference>
<dbReference type="PROSITE" id="PS50095">
    <property type="entry name" value="PLAT"/>
    <property type="match status" value="1"/>
</dbReference>
<evidence type="ECO:0000256" key="9">
    <source>
        <dbReference type="ARBA" id="ARBA00022801"/>
    </source>
</evidence>
<dbReference type="PRINTS" id="PR00479">
    <property type="entry name" value="PRPHPHLPASEC"/>
</dbReference>
<dbReference type="PROSITE" id="PS00384">
    <property type="entry name" value="PROKAR_ZN_DEPEND_PLPC_1"/>
    <property type="match status" value="1"/>
</dbReference>
<evidence type="ECO:0000256" key="1">
    <source>
        <dbReference type="ARBA" id="ARBA00001913"/>
    </source>
</evidence>
<gene>
    <name evidence="18" type="ORF">J2S18_002580</name>
</gene>
<keyword evidence="4" id="KW-0964">Secreted</keyword>
<organism evidence="18 19">
    <name type="scientific">Eubacterium multiforme</name>
    <dbReference type="NCBI Taxonomy" id="83339"/>
    <lineage>
        <taxon>Bacteria</taxon>
        <taxon>Bacillati</taxon>
        <taxon>Bacillota</taxon>
        <taxon>Clostridia</taxon>
        <taxon>Eubacteriales</taxon>
        <taxon>Eubacteriaceae</taxon>
        <taxon>Eubacterium</taxon>
    </lineage>
</organism>
<keyword evidence="19" id="KW-1185">Reference proteome</keyword>
<keyword evidence="12" id="KW-0204">Cytolysis</keyword>
<keyword evidence="5" id="KW-0800">Toxin</keyword>
<evidence type="ECO:0000256" key="4">
    <source>
        <dbReference type="ARBA" id="ARBA00022525"/>
    </source>
</evidence>
<evidence type="ECO:0000256" key="13">
    <source>
        <dbReference type="ARBA" id="ARBA00023026"/>
    </source>
</evidence>
<evidence type="ECO:0000256" key="15">
    <source>
        <dbReference type="ARBA" id="ARBA00047492"/>
    </source>
</evidence>
<evidence type="ECO:0000256" key="5">
    <source>
        <dbReference type="ARBA" id="ARBA00022656"/>
    </source>
</evidence>
<dbReference type="RefSeq" id="WP_370873852.1">
    <property type="nucleotide sequence ID" value="NZ_JAUSUF010000011.1"/>
</dbReference>
<evidence type="ECO:0000256" key="11">
    <source>
        <dbReference type="ARBA" id="ARBA00022837"/>
    </source>
</evidence>
<feature type="domain" description="PLAT" evidence="16">
    <location>
        <begin position="283"/>
        <end position="397"/>
    </location>
</feature>
<keyword evidence="11" id="KW-0106">Calcium</keyword>
<feature type="domain" description="Zn-dependent PLC" evidence="17">
    <location>
        <begin position="26"/>
        <end position="278"/>
    </location>
</feature>
<comment type="cofactor">
    <cofactor evidence="1">
        <name>Ca(2+)</name>
        <dbReference type="ChEBI" id="CHEBI:29108"/>
    </cofactor>
</comment>
<keyword evidence="6" id="KW-0479">Metal-binding</keyword>
<proteinExistence type="predicted"/>
<comment type="caution">
    <text evidence="18">The sequence shown here is derived from an EMBL/GenBank/DDBJ whole genome shotgun (WGS) entry which is preliminary data.</text>
</comment>
<evidence type="ECO:0000313" key="18">
    <source>
        <dbReference type="EMBL" id="MDQ0150631.1"/>
    </source>
</evidence>
<keyword evidence="7" id="KW-0732">Signal</keyword>
<dbReference type="SMART" id="SM00770">
    <property type="entry name" value="Zn_dep_PLPC"/>
    <property type="match status" value="1"/>
</dbReference>
<sequence length="397" mass="46276">MNRKIFKGITLFLSVSFIWGLGTTEAYAWDGKVDGTGTHAMIVTQGIKILENDLSKDEPQEIKKNLEILKNNIHDFKVGSTYPDYDPNEYDLYQDHFWDPDTGNNFTKDNKWYLAYAIPDTGESQLRKCSALARYEWQRGNYKKAAFYLGEAMHYFGDIDTPYHPSNVTAVDSLGHVKFETFAEERKEKYKISTTGFKTNESFYQNIIKNKDFNEWSKNYLTGFAKTAKSLYYSHANMSCSWKDWDYAATKTLANSQIGTAGYIYRFLHDVSFNKEPLNKNLNELVVIIKTKNEKDAGTDDYIYFGMKTKSGKVQEWQLDNPGDDFAKNSEDTYTLRLKEKNINYNDIESMWLRKKKFTKITDQWKPEYIKVIANQNVEIEKNINKWIAGNETYNIK</sequence>
<dbReference type="SUPFAM" id="SSF49723">
    <property type="entry name" value="Lipase/lipooxygenase domain (PLAT/LH2 domain)"/>
    <property type="match status" value="1"/>
</dbReference>
<evidence type="ECO:0000259" key="16">
    <source>
        <dbReference type="PROSITE" id="PS50095"/>
    </source>
</evidence>
<evidence type="ECO:0000259" key="17">
    <source>
        <dbReference type="PROSITE" id="PS51346"/>
    </source>
</evidence>
<dbReference type="Pfam" id="PF01477">
    <property type="entry name" value="PLAT"/>
    <property type="match status" value="1"/>
</dbReference>